<name>A0A1B2DEP2_9BACL</name>
<dbReference type="Pfam" id="PF07301">
    <property type="entry name" value="DUF1453"/>
    <property type="match status" value="1"/>
</dbReference>
<dbReference type="InterPro" id="IPR031306">
    <property type="entry name" value="CcdC"/>
</dbReference>
<feature type="transmembrane region" description="Helical" evidence="1">
    <location>
        <begin position="95"/>
        <end position="111"/>
    </location>
</feature>
<reference evidence="2" key="1">
    <citation type="submission" date="2016-08" db="EMBL/GenBank/DDBJ databases">
        <title>Complete Genome Seqeunce of Paenibacillus sp. BIHB 4019 from tea rhizoplane.</title>
        <authorList>
            <person name="Thakur R."/>
            <person name="Swarnkar M.K."/>
            <person name="Gulati A."/>
        </authorList>
    </citation>
    <scope>NUCLEOTIDE SEQUENCE [LARGE SCALE GENOMIC DNA]</scope>
    <source>
        <strain evidence="2">BIHB4019</strain>
    </source>
</reference>
<dbReference type="PANTHER" id="PTHR39164:SF1">
    <property type="entry name" value="PROTEIN CCDC"/>
    <property type="match status" value="1"/>
</dbReference>
<keyword evidence="1" id="KW-0812">Transmembrane</keyword>
<accession>A0A1B2DEP2</accession>
<dbReference type="InterPro" id="IPR058247">
    <property type="entry name" value="DUF1453"/>
</dbReference>
<feature type="transmembrane region" description="Helical" evidence="1">
    <location>
        <begin position="33"/>
        <end position="50"/>
    </location>
</feature>
<evidence type="ECO:0000313" key="2">
    <source>
        <dbReference type="EMBL" id="ANY66181.1"/>
    </source>
</evidence>
<feature type="transmembrane region" description="Helical" evidence="1">
    <location>
        <begin position="6"/>
        <end position="21"/>
    </location>
</feature>
<keyword evidence="1" id="KW-0472">Membrane</keyword>
<organism evidence="2">
    <name type="scientific">Paenibacillus sp. BIHB 4019</name>
    <dbReference type="NCBI Taxonomy" id="1870819"/>
    <lineage>
        <taxon>Bacteria</taxon>
        <taxon>Bacillati</taxon>
        <taxon>Bacillota</taxon>
        <taxon>Bacilli</taxon>
        <taxon>Bacillales</taxon>
        <taxon>Paenibacillaceae</taxon>
        <taxon>Paenibacillus</taxon>
    </lineage>
</organism>
<proteinExistence type="predicted"/>
<dbReference type="AlphaFoldDB" id="A0A1B2DEP2"/>
<sequence>MNGSVYVFIILIAGLILWRRTRSFYRPIRGSGIRLLLPLLFMLPGFMIFLNPHIHAPLLEWLLAIVIGLALSIPLIWTTNYEVREDQQIYAKKNRGFIVAFLAILGIRLLLRNYVSMLDPETFAALFMVIAFSYIIPWRVMSYLKFRKLARERLAA</sequence>
<feature type="transmembrane region" description="Helical" evidence="1">
    <location>
        <begin position="123"/>
        <end position="144"/>
    </location>
</feature>
<dbReference type="EMBL" id="CP016808">
    <property type="protein sequence ID" value="ANY66181.1"/>
    <property type="molecule type" value="Genomic_DNA"/>
</dbReference>
<evidence type="ECO:0000256" key="1">
    <source>
        <dbReference type="SAM" id="Phobius"/>
    </source>
</evidence>
<gene>
    <name evidence="2" type="ORF">BBD42_06680</name>
</gene>
<keyword evidence="1" id="KW-1133">Transmembrane helix</keyword>
<dbReference type="RefSeq" id="WP_056032105.1">
    <property type="nucleotide sequence ID" value="NZ_CP016808.1"/>
</dbReference>
<protein>
    <submittedName>
        <fullName evidence="2">Cobalamin biosynthesis protein CbiX</fullName>
    </submittedName>
</protein>
<dbReference type="PIRSF" id="PIRSF021441">
    <property type="entry name" value="DUF1453"/>
    <property type="match status" value="1"/>
</dbReference>
<feature type="transmembrane region" description="Helical" evidence="1">
    <location>
        <begin position="62"/>
        <end position="83"/>
    </location>
</feature>
<dbReference type="PANTHER" id="PTHR39164">
    <property type="entry name" value="PROTEIN CCDC"/>
    <property type="match status" value="1"/>
</dbReference>